<gene>
    <name evidence="1" type="ORF">DFJ66_3514</name>
</gene>
<evidence type="ECO:0000313" key="2">
    <source>
        <dbReference type="Proteomes" id="UP000272729"/>
    </source>
</evidence>
<dbReference type="AlphaFoldDB" id="A0A495XFC6"/>
<dbReference type="EMBL" id="RBXR01000001">
    <property type="protein sequence ID" value="RKT70258.1"/>
    <property type="molecule type" value="Genomic_DNA"/>
</dbReference>
<reference evidence="1 2" key="1">
    <citation type="submission" date="2018-10" db="EMBL/GenBank/DDBJ databases">
        <title>Sequencing the genomes of 1000 actinobacteria strains.</title>
        <authorList>
            <person name="Klenk H.-P."/>
        </authorList>
    </citation>
    <scope>NUCLEOTIDE SEQUENCE [LARGE SCALE GENOMIC DNA]</scope>
    <source>
        <strain evidence="1 2">DSM 43911</strain>
    </source>
</reference>
<dbReference type="Pfam" id="PF09965">
    <property type="entry name" value="DUF2199"/>
    <property type="match status" value="1"/>
</dbReference>
<protein>
    <recommendedName>
        <fullName evidence="3">DUF2199 domain-containing protein</fullName>
    </recommendedName>
</protein>
<comment type="caution">
    <text evidence="1">The sequence shown here is derived from an EMBL/GenBank/DDBJ whole genome shotgun (WGS) entry which is preliminary data.</text>
</comment>
<dbReference type="OrthoDB" id="4404538at2"/>
<accession>A0A495XFC6</accession>
<evidence type="ECO:0000313" key="1">
    <source>
        <dbReference type="EMBL" id="RKT70258.1"/>
    </source>
</evidence>
<evidence type="ECO:0008006" key="3">
    <source>
        <dbReference type="Google" id="ProtNLM"/>
    </source>
</evidence>
<dbReference type="RefSeq" id="WP_121222434.1">
    <property type="nucleotide sequence ID" value="NZ_JBIUBA010000005.1"/>
</dbReference>
<organism evidence="1 2">
    <name type="scientific">Saccharothrix variisporea</name>
    <dbReference type="NCBI Taxonomy" id="543527"/>
    <lineage>
        <taxon>Bacteria</taxon>
        <taxon>Bacillati</taxon>
        <taxon>Actinomycetota</taxon>
        <taxon>Actinomycetes</taxon>
        <taxon>Pseudonocardiales</taxon>
        <taxon>Pseudonocardiaceae</taxon>
        <taxon>Saccharothrix</taxon>
    </lineage>
</organism>
<name>A0A495XFC6_9PSEU</name>
<dbReference type="InterPro" id="IPR018697">
    <property type="entry name" value="DUF2199"/>
</dbReference>
<sequence length="168" mass="18340">MTASYLCSCCDRLHPGPPFGYGAPAPAFWHDGLADDPDSILAEEQCVIGGEHHFVRARLVLPVVDADEDFEWGVWVSLSPANAARAAQLWDDPARVAEPPYFGWLSTDLPGYDPGTLNLKTMVHTQEVGVRPLVELEPTDHPLAVEQRGGITVERVRAIAELLLHPPA</sequence>
<proteinExistence type="predicted"/>
<dbReference type="Proteomes" id="UP000272729">
    <property type="component" value="Unassembled WGS sequence"/>
</dbReference>
<keyword evidence="2" id="KW-1185">Reference proteome</keyword>